<comment type="similarity">
    <text evidence="1">Belongs to the N(4)/N(6)-methyltransferase family.</text>
</comment>
<dbReference type="InterPro" id="IPR002052">
    <property type="entry name" value="DNA_methylase_N6_adenine_CS"/>
</dbReference>
<feature type="domain" description="DNA methylase N-4/N-6" evidence="5">
    <location>
        <begin position="85"/>
        <end position="401"/>
    </location>
</feature>
<organism evidence="6 7">
    <name type="scientific">Candidatus Berkelbacteria bacterium CG_4_10_14_0_2_um_filter_35_9_33_12</name>
    <dbReference type="NCBI Taxonomy" id="1974499"/>
    <lineage>
        <taxon>Bacteria</taxon>
        <taxon>Candidatus Berkelbacteria</taxon>
    </lineage>
</organism>
<evidence type="ECO:0000256" key="3">
    <source>
        <dbReference type="ARBA" id="ARBA00022679"/>
    </source>
</evidence>
<dbReference type="GO" id="GO:0032259">
    <property type="term" value="P:methylation"/>
    <property type="evidence" value="ECO:0007669"/>
    <property type="project" value="UniProtKB-KW"/>
</dbReference>
<dbReference type="GO" id="GO:0003677">
    <property type="term" value="F:DNA binding"/>
    <property type="evidence" value="ECO:0007669"/>
    <property type="project" value="InterPro"/>
</dbReference>
<evidence type="ECO:0000259" key="5">
    <source>
        <dbReference type="Pfam" id="PF01555"/>
    </source>
</evidence>
<dbReference type="PIRSF" id="PIRSF015855">
    <property type="entry name" value="TypeIII_Mtase_mKpnI"/>
    <property type="match status" value="1"/>
</dbReference>
<dbReference type="PRINTS" id="PR00506">
    <property type="entry name" value="D21N6MTFRASE"/>
</dbReference>
<dbReference type="SUPFAM" id="SSF53335">
    <property type="entry name" value="S-adenosyl-L-methionine-dependent methyltransferases"/>
    <property type="match status" value="1"/>
</dbReference>
<reference evidence="7" key="1">
    <citation type="submission" date="2017-09" db="EMBL/GenBank/DDBJ databases">
        <title>Depth-based differentiation of microbial function through sediment-hosted aquifers and enrichment of novel symbionts in the deep terrestrial subsurface.</title>
        <authorList>
            <person name="Probst A.J."/>
            <person name="Ladd B."/>
            <person name="Jarett J.K."/>
            <person name="Geller-Mcgrath D.E."/>
            <person name="Sieber C.M.K."/>
            <person name="Emerson J.B."/>
            <person name="Anantharaman K."/>
            <person name="Thomas B.C."/>
            <person name="Malmstrom R."/>
            <person name="Stieglmeier M."/>
            <person name="Klingl A."/>
            <person name="Woyke T."/>
            <person name="Ryan C.M."/>
            <person name="Banfield J.F."/>
        </authorList>
    </citation>
    <scope>NUCLEOTIDE SEQUENCE [LARGE SCALE GENOMIC DNA]</scope>
</reference>
<keyword evidence="2" id="KW-0489">Methyltransferase</keyword>
<gene>
    <name evidence="6" type="ORF">COX60_00880</name>
</gene>
<dbReference type="EMBL" id="PFQF01000016">
    <property type="protein sequence ID" value="PJA20725.1"/>
    <property type="molecule type" value="Genomic_DNA"/>
</dbReference>
<proteinExistence type="inferred from homology"/>
<evidence type="ECO:0000256" key="2">
    <source>
        <dbReference type="ARBA" id="ARBA00022603"/>
    </source>
</evidence>
<evidence type="ECO:0000256" key="4">
    <source>
        <dbReference type="ARBA" id="ARBA00022691"/>
    </source>
</evidence>
<keyword evidence="3" id="KW-0808">Transferase</keyword>
<dbReference type="Pfam" id="PF01555">
    <property type="entry name" value="N6_N4_Mtase"/>
    <property type="match status" value="1"/>
</dbReference>
<evidence type="ECO:0000256" key="1">
    <source>
        <dbReference type="ARBA" id="ARBA00006594"/>
    </source>
</evidence>
<dbReference type="InterPro" id="IPR002295">
    <property type="entry name" value="N4/N6-MTase_EcoPI_Mod-like"/>
</dbReference>
<name>A0A2M7W5C5_9BACT</name>
<keyword evidence="4" id="KW-0949">S-adenosyl-L-methionine</keyword>
<dbReference type="Gene3D" id="3.40.50.150">
    <property type="entry name" value="Vaccinia Virus protein VP39"/>
    <property type="match status" value="1"/>
</dbReference>
<dbReference type="InterPro" id="IPR002941">
    <property type="entry name" value="DNA_methylase_N4/N6"/>
</dbReference>
<sequence length="580" mass="67213">MSEEILKLKKEIERLKKAVKKHRYGLVWMDVPEAFDDDVENKLPILKEMPELAIKSNDSKPTHILIEGDNYHALSCLNYTHNEKIDVIYIDPPYNTGSDGFRYKDKRIIDKYPDGTDVPIEHPFRHSYWLSFMSKRLELSRDVLKDSGLIFISIDDNEFAQLKLLCDEIFEPNNFISVIALRVSPPNGVKTTHAKKTIIKEKEFLLVYAKNKDKVIFTPQFKRADKWDKHFNSFINKPSNDYKSWSVIPLTKKLEELGLEADLENIDFLEFISKNADNIFQPVGLAKIKNIEKYNKEKIVPIDGMIDYYAYKGRQVQLLSKSLKETPEGFTLSRLVCDLWTDISFNNLFQEGGVDLKFGKKPVELIKRIIKLSTQDKNSLILDFFAGSGTTGEAVMDLNNSDNGKRQFILVTNNDELVNGKKHKIMSDLCYPRIKNVIRGYNNKKGLGNSIKYYKTAFIGKNNILNATDQDKIELAHNAGELLAIAENTLEMIKQNKYYQLFEDGTKEKYTAVYFREELDKFDEFTEMVKKLKKPTTIYVFSWGDEEFFDDFSDIDEVKVKTIPLPILEIYKQIYNLSAE</sequence>
<accession>A0A2M7W5C5</accession>
<dbReference type="PROSITE" id="PS00092">
    <property type="entry name" value="N6_MTASE"/>
    <property type="match status" value="1"/>
</dbReference>
<protein>
    <recommendedName>
        <fullName evidence="5">DNA methylase N-4/N-6 domain-containing protein</fullName>
    </recommendedName>
</protein>
<evidence type="ECO:0000313" key="6">
    <source>
        <dbReference type="EMBL" id="PJA20725.1"/>
    </source>
</evidence>
<dbReference type="InterPro" id="IPR029063">
    <property type="entry name" value="SAM-dependent_MTases_sf"/>
</dbReference>
<dbReference type="GO" id="GO:0008170">
    <property type="term" value="F:N-methyltransferase activity"/>
    <property type="evidence" value="ECO:0007669"/>
    <property type="project" value="InterPro"/>
</dbReference>
<dbReference type="Proteomes" id="UP000230137">
    <property type="component" value="Unassembled WGS sequence"/>
</dbReference>
<evidence type="ECO:0000313" key="7">
    <source>
        <dbReference type="Proteomes" id="UP000230137"/>
    </source>
</evidence>
<dbReference type="AlphaFoldDB" id="A0A2M7W5C5"/>
<comment type="caution">
    <text evidence="6">The sequence shown here is derived from an EMBL/GenBank/DDBJ whole genome shotgun (WGS) entry which is preliminary data.</text>
</comment>